<dbReference type="RefSeq" id="WP_074587769.1">
    <property type="nucleotide sequence ID" value="NZ_FNEI01000004.1"/>
</dbReference>
<evidence type="ECO:0000313" key="4">
    <source>
        <dbReference type="Proteomes" id="UP000182130"/>
    </source>
</evidence>
<keyword evidence="4" id="KW-1185">Reference proteome</keyword>
<dbReference type="Pfam" id="PF01261">
    <property type="entry name" value="AP_endonuc_2"/>
    <property type="match status" value="1"/>
</dbReference>
<dbReference type="Proteomes" id="UP000182130">
    <property type="component" value="Unassembled WGS sequence"/>
</dbReference>
<protein>
    <submittedName>
        <fullName evidence="3">Sugar phosphate isomerase/epimerase</fullName>
    </submittedName>
</protein>
<dbReference type="EMBL" id="FNEI01000004">
    <property type="protein sequence ID" value="SDI71620.1"/>
    <property type="molecule type" value="Genomic_DNA"/>
</dbReference>
<dbReference type="InterPro" id="IPR013022">
    <property type="entry name" value="Xyl_isomerase-like_TIM-brl"/>
</dbReference>
<evidence type="ECO:0000256" key="1">
    <source>
        <dbReference type="ARBA" id="ARBA00023277"/>
    </source>
</evidence>
<name>A0A1G8MWC1_9MICC</name>
<dbReference type="PANTHER" id="PTHR12110">
    <property type="entry name" value="HYDROXYPYRUVATE ISOMERASE"/>
    <property type="match status" value="1"/>
</dbReference>
<gene>
    <name evidence="3" type="ORF">SAMN05216555_10446</name>
</gene>
<proteinExistence type="predicted"/>
<keyword evidence="3" id="KW-0413">Isomerase</keyword>
<accession>A0A1G8MWC1</accession>
<dbReference type="GO" id="GO:0016853">
    <property type="term" value="F:isomerase activity"/>
    <property type="evidence" value="ECO:0007669"/>
    <property type="project" value="UniProtKB-KW"/>
</dbReference>
<dbReference type="STRING" id="1045773.SAMN05216555_10446"/>
<dbReference type="OrthoDB" id="256906at2"/>
<sequence>MRIGVDGSKIPHEAGDSAVRILERAHAMGLEGVYFRSVMDVSPTLDRGLLAEVRSCADELGLYLQMGLAKVNPYAAAEAPQVRRLGDGDYTRGMVRMIEAAHEAAGVTELWVACANYQRGMPGYYVFDRFRTDAPWPDQLVAIEKFLRLLAPVARDHGVHLNIETHEEITSYEVVRLVEAVGPDVLGVTFDTANVVVRGEDPVAAARRVAPYTRATHLRDFVLGEQDGVFGRVFAPIGQGSIDWDAVLGILHAANPELPLSIENAGPTLHLPIGLDDPAWLAVHPDLDQAEVARIREMAAAYQARVDLGEALPLTELRAVPYDGDRFIEESAQALRASLARLGIAEGVNAR</sequence>
<dbReference type="PANTHER" id="PTHR12110:SF53">
    <property type="entry name" value="BLR5974 PROTEIN"/>
    <property type="match status" value="1"/>
</dbReference>
<dbReference type="Gene3D" id="3.20.20.150">
    <property type="entry name" value="Divalent-metal-dependent TIM barrel enzymes"/>
    <property type="match status" value="1"/>
</dbReference>
<reference evidence="4" key="1">
    <citation type="submission" date="2016-10" db="EMBL/GenBank/DDBJ databases">
        <authorList>
            <person name="Varghese N."/>
            <person name="Submissions S."/>
        </authorList>
    </citation>
    <scope>NUCLEOTIDE SEQUENCE [LARGE SCALE GENOMIC DNA]</scope>
    <source>
        <strain evidence="4">CGMCC 1.10783</strain>
    </source>
</reference>
<feature type="domain" description="Xylose isomerase-like TIM barrel" evidence="2">
    <location>
        <begin position="22"/>
        <end position="263"/>
    </location>
</feature>
<dbReference type="InterPro" id="IPR036237">
    <property type="entry name" value="Xyl_isomerase-like_sf"/>
</dbReference>
<evidence type="ECO:0000313" key="3">
    <source>
        <dbReference type="EMBL" id="SDI71620.1"/>
    </source>
</evidence>
<keyword evidence="1" id="KW-0119">Carbohydrate metabolism</keyword>
<dbReference type="InterPro" id="IPR050312">
    <property type="entry name" value="IolE/XylAMocC-like"/>
</dbReference>
<evidence type="ECO:0000259" key="2">
    <source>
        <dbReference type="Pfam" id="PF01261"/>
    </source>
</evidence>
<dbReference type="AlphaFoldDB" id="A0A1G8MWC1"/>
<dbReference type="SUPFAM" id="SSF51658">
    <property type="entry name" value="Xylose isomerase-like"/>
    <property type="match status" value="1"/>
</dbReference>
<organism evidence="3 4">
    <name type="scientific">Arthrobacter cupressi</name>
    <dbReference type="NCBI Taxonomy" id="1045773"/>
    <lineage>
        <taxon>Bacteria</taxon>
        <taxon>Bacillati</taxon>
        <taxon>Actinomycetota</taxon>
        <taxon>Actinomycetes</taxon>
        <taxon>Micrococcales</taxon>
        <taxon>Micrococcaceae</taxon>
        <taxon>Arthrobacter</taxon>
    </lineage>
</organism>